<evidence type="ECO:0000259" key="14">
    <source>
        <dbReference type="Pfam" id="PF06418"/>
    </source>
</evidence>
<dbReference type="InterPro" id="IPR027417">
    <property type="entry name" value="P-loop_NTPase"/>
</dbReference>
<evidence type="ECO:0000256" key="3">
    <source>
        <dbReference type="ARBA" id="ARBA00012291"/>
    </source>
</evidence>
<dbReference type="NCBIfam" id="TIGR00337">
    <property type="entry name" value="PyrG"/>
    <property type="match status" value="1"/>
</dbReference>
<keyword evidence="6" id="KW-0547">Nucleotide-binding</keyword>
<dbReference type="GO" id="GO:0097268">
    <property type="term" value="C:cytoophidium"/>
    <property type="evidence" value="ECO:0007669"/>
    <property type="project" value="UniProtKB-ARBA"/>
</dbReference>
<evidence type="ECO:0000256" key="11">
    <source>
        <dbReference type="ARBA" id="ARBA00047781"/>
    </source>
</evidence>
<dbReference type="AlphaFoldDB" id="D2EFD7"/>
<evidence type="ECO:0000313" key="15">
    <source>
        <dbReference type="EMBL" id="EEZ92942.1"/>
    </source>
</evidence>
<keyword evidence="10" id="KW-0665">Pyrimidine biosynthesis</keyword>
<feature type="domain" description="Glutamine amidotransferase" evidence="13">
    <location>
        <begin position="304"/>
        <end position="528"/>
    </location>
</feature>
<evidence type="ECO:0000256" key="2">
    <source>
        <dbReference type="ARBA" id="ARBA00007533"/>
    </source>
</evidence>
<name>D2EFD7_PARA4</name>
<keyword evidence="8" id="KW-0460">Magnesium</keyword>
<keyword evidence="7" id="KW-0067">ATP-binding</keyword>
<dbReference type="Gene3D" id="3.40.50.880">
    <property type="match status" value="1"/>
</dbReference>
<evidence type="ECO:0000256" key="9">
    <source>
        <dbReference type="ARBA" id="ARBA00022962"/>
    </source>
</evidence>
<accession>D2EFD7</accession>
<organism evidence="15 16">
    <name type="scientific">Candidatus Parvarchaeum acidiphilum ARMAN-4</name>
    <dbReference type="NCBI Taxonomy" id="662760"/>
    <lineage>
        <taxon>Archaea</taxon>
        <taxon>Candidatus Parvarchaeota</taxon>
        <taxon>Candidatus Parvarchaeum</taxon>
    </lineage>
</organism>
<keyword evidence="4" id="KW-0436">Ligase</keyword>
<dbReference type="GO" id="GO:0044210">
    <property type="term" value="P:'de novo' CTP biosynthetic process"/>
    <property type="evidence" value="ECO:0007669"/>
    <property type="project" value="UniProtKB-UniPathway"/>
</dbReference>
<evidence type="ECO:0000256" key="4">
    <source>
        <dbReference type="ARBA" id="ARBA00022598"/>
    </source>
</evidence>
<dbReference type="SUPFAM" id="SSF52317">
    <property type="entry name" value="Class I glutamine amidotransferase-like"/>
    <property type="match status" value="1"/>
</dbReference>
<evidence type="ECO:0000259" key="13">
    <source>
        <dbReference type="Pfam" id="PF00117"/>
    </source>
</evidence>
<dbReference type="Pfam" id="PF06418">
    <property type="entry name" value="CTP_synth_N"/>
    <property type="match status" value="1"/>
</dbReference>
<dbReference type="Pfam" id="PF00117">
    <property type="entry name" value="GATase"/>
    <property type="match status" value="1"/>
</dbReference>
<evidence type="ECO:0000313" key="16">
    <source>
        <dbReference type="Proteomes" id="UP000009375"/>
    </source>
</evidence>
<reference evidence="15 16" key="1">
    <citation type="journal article" date="2010" name="Proc. Natl. Acad. Sci. U.S.A.">
        <title>Enigmatic, ultrasmall, uncultivated Archaea.</title>
        <authorList>
            <person name="Baker B.J."/>
            <person name="Comolli L.R."/>
            <person name="Dick G.J."/>
            <person name="Hauser L.J."/>
            <person name="Hyatt D."/>
            <person name="Dill B.D."/>
            <person name="Land M.L."/>
            <person name="Verberkmoes N.C."/>
            <person name="Hettich R.L."/>
            <person name="Banfield J.F."/>
        </authorList>
    </citation>
    <scope>NUCLEOTIDE SEQUENCE [LARGE SCALE GENOMIC DNA]</scope>
</reference>
<feature type="domain" description="CTP synthase N-terminal" evidence="14">
    <location>
        <begin position="4"/>
        <end position="265"/>
    </location>
</feature>
<dbReference type="PANTHER" id="PTHR11550">
    <property type="entry name" value="CTP SYNTHASE"/>
    <property type="match status" value="1"/>
</dbReference>
<dbReference type="FunFam" id="3.40.50.880:FF:000002">
    <property type="entry name" value="CTP synthase"/>
    <property type="match status" value="1"/>
</dbReference>
<dbReference type="FunFam" id="3.40.50.300:FF:000009">
    <property type="entry name" value="CTP synthase"/>
    <property type="match status" value="1"/>
</dbReference>
<comment type="similarity">
    <text evidence="2">Belongs to the CTP synthase family.</text>
</comment>
<dbReference type="GO" id="GO:0005524">
    <property type="term" value="F:ATP binding"/>
    <property type="evidence" value="ECO:0007669"/>
    <property type="project" value="UniProtKB-KW"/>
</dbReference>
<evidence type="ECO:0000256" key="7">
    <source>
        <dbReference type="ARBA" id="ARBA00022840"/>
    </source>
</evidence>
<comment type="pathway">
    <text evidence="1">Pyrimidine metabolism; CTP biosynthesis via de novo pathway; CTP from UDP: step 2/2.</text>
</comment>
<comment type="catalytic activity">
    <reaction evidence="11">
        <text>UTP + L-glutamine + ATP + H2O = CTP + L-glutamate + ADP + phosphate + 2 H(+)</text>
        <dbReference type="Rhea" id="RHEA:26426"/>
        <dbReference type="ChEBI" id="CHEBI:15377"/>
        <dbReference type="ChEBI" id="CHEBI:15378"/>
        <dbReference type="ChEBI" id="CHEBI:29985"/>
        <dbReference type="ChEBI" id="CHEBI:30616"/>
        <dbReference type="ChEBI" id="CHEBI:37563"/>
        <dbReference type="ChEBI" id="CHEBI:43474"/>
        <dbReference type="ChEBI" id="CHEBI:46398"/>
        <dbReference type="ChEBI" id="CHEBI:58359"/>
        <dbReference type="ChEBI" id="CHEBI:456216"/>
        <dbReference type="EC" id="6.3.4.2"/>
    </reaction>
</comment>
<dbReference type="SUPFAM" id="SSF52540">
    <property type="entry name" value="P-loop containing nucleoside triphosphate hydrolases"/>
    <property type="match status" value="1"/>
</dbReference>
<evidence type="ECO:0000256" key="6">
    <source>
        <dbReference type="ARBA" id="ARBA00022741"/>
    </source>
</evidence>
<dbReference type="InterPro" id="IPR004468">
    <property type="entry name" value="CTP_synthase"/>
</dbReference>
<dbReference type="UniPathway" id="UPA00159">
    <property type="reaction ID" value="UER00277"/>
</dbReference>
<dbReference type="NCBIfam" id="NF003792">
    <property type="entry name" value="PRK05380.1"/>
    <property type="match status" value="1"/>
</dbReference>
<dbReference type="Gene3D" id="3.40.50.300">
    <property type="entry name" value="P-loop containing nucleotide triphosphate hydrolases"/>
    <property type="match status" value="1"/>
</dbReference>
<evidence type="ECO:0000256" key="8">
    <source>
        <dbReference type="ARBA" id="ARBA00022842"/>
    </source>
</evidence>
<dbReference type="InterPro" id="IPR017926">
    <property type="entry name" value="GATASE"/>
</dbReference>
<gene>
    <name evidence="15" type="ORF">BJBARM4_0455</name>
</gene>
<keyword evidence="5" id="KW-0479">Metal-binding</keyword>
<sequence length="533" mass="59956">MPVKFIVVLGSIMSGLGKGVVASSIMKILDMYGFRVLPIKFDGYLNYDCGTMNPYRHGEVFVLDDKGEVDMDFGTYERFLNRSLTSSSSITGGKLFGGIIEKERKGEYLGEDVQVIPHLTNDIQGKVKSFAEKNKLDFVVIEVGGTVGDIENGYFIEAMRQLSLKEEVIFIDVTYVPRLKTVGEQKSKPTQSAFRALMGMGIIPNFLICRTDGEMSDSIKKKLAMFTSLDESRVINDPDMDSPYQLPQYLIDQDFDRILLQAFNLRNKKIKSERLEKWKKNVDKITSKDGKAVIIAVVGKYIELKDSYVSVKEALMHAAGKLSINLDIKWVESELLEKSDSLILLQGINGLVVPGGFGKRGVEGIINAIEYARKNSIPYLGLCLGMQLMAVEFARNVCNLKRANSTEFDPHTKYNIIDILPSQLSVKQKGGTMRLGAWDMLINDKKSIAFSSYHKKVVSERHRHRYELNNKFRKVLEKNGLKITATTKDNKLAEIIEWSSGFGIATQAHPELKSRIESPAPLFLSFFECCEEQ</sequence>
<dbReference type="EMBL" id="GG730045">
    <property type="protein sequence ID" value="EEZ92942.1"/>
    <property type="molecule type" value="Genomic_DNA"/>
</dbReference>
<keyword evidence="9" id="KW-0315">Glutamine amidotransferase</keyword>
<dbReference type="InterPro" id="IPR017456">
    <property type="entry name" value="CTP_synthase_N"/>
</dbReference>
<dbReference type="PANTHER" id="PTHR11550:SF0">
    <property type="entry name" value="CTP SYNTHASE-RELATED"/>
    <property type="match status" value="1"/>
</dbReference>
<evidence type="ECO:0000256" key="5">
    <source>
        <dbReference type="ARBA" id="ARBA00022723"/>
    </source>
</evidence>
<dbReference type="GO" id="GO:0019856">
    <property type="term" value="P:pyrimidine nucleobase biosynthetic process"/>
    <property type="evidence" value="ECO:0007669"/>
    <property type="project" value="TreeGrafter"/>
</dbReference>
<evidence type="ECO:0000256" key="10">
    <source>
        <dbReference type="ARBA" id="ARBA00022975"/>
    </source>
</evidence>
<dbReference type="GO" id="GO:0046872">
    <property type="term" value="F:metal ion binding"/>
    <property type="evidence" value="ECO:0007669"/>
    <property type="project" value="UniProtKB-KW"/>
</dbReference>
<dbReference type="PROSITE" id="PS51273">
    <property type="entry name" value="GATASE_TYPE_1"/>
    <property type="match status" value="1"/>
</dbReference>
<evidence type="ECO:0000256" key="12">
    <source>
        <dbReference type="ARBA" id="ARBA00070745"/>
    </source>
</evidence>
<protein>
    <recommendedName>
        <fullName evidence="12">CTP synthase</fullName>
        <ecNumber evidence="3">6.3.4.2</ecNumber>
    </recommendedName>
</protein>
<proteinExistence type="inferred from homology"/>
<dbReference type="EC" id="6.3.4.2" evidence="3"/>
<dbReference type="InterPro" id="IPR033828">
    <property type="entry name" value="GATase1_CTP_Synthase"/>
</dbReference>
<dbReference type="CDD" id="cd01746">
    <property type="entry name" value="GATase1_CTP_Synthase"/>
    <property type="match status" value="1"/>
</dbReference>
<dbReference type="Proteomes" id="UP000009375">
    <property type="component" value="Unassembled WGS sequence"/>
</dbReference>
<evidence type="ECO:0000256" key="1">
    <source>
        <dbReference type="ARBA" id="ARBA00005171"/>
    </source>
</evidence>
<dbReference type="GO" id="GO:0003883">
    <property type="term" value="F:CTP synthase activity"/>
    <property type="evidence" value="ECO:0007669"/>
    <property type="project" value="UniProtKB-EC"/>
</dbReference>
<dbReference type="InterPro" id="IPR029062">
    <property type="entry name" value="Class_I_gatase-like"/>
</dbReference>
<dbReference type="GO" id="GO:0042802">
    <property type="term" value="F:identical protein binding"/>
    <property type="evidence" value="ECO:0007669"/>
    <property type="project" value="TreeGrafter"/>
</dbReference>